<dbReference type="GO" id="GO:0008270">
    <property type="term" value="F:zinc ion binding"/>
    <property type="evidence" value="ECO:0007669"/>
    <property type="project" value="UniProtKB-KW"/>
</dbReference>
<reference evidence="5" key="3">
    <citation type="submission" date="2020-12" db="UniProtKB">
        <authorList>
            <consortium name="EnsemblPlants"/>
        </authorList>
    </citation>
    <scope>IDENTIFICATION</scope>
</reference>
<gene>
    <name evidence="5" type="primary">LOC112286486</name>
</gene>
<feature type="region of interest" description="Disordered" evidence="3">
    <location>
        <begin position="342"/>
        <end position="368"/>
    </location>
</feature>
<protein>
    <recommendedName>
        <fullName evidence="4">C2H2-type domain-containing protein</fullName>
    </recommendedName>
</protein>
<evidence type="ECO:0000313" key="6">
    <source>
        <dbReference type="Proteomes" id="UP000006727"/>
    </source>
</evidence>
<accession>A0A7I4EHP2</accession>
<comment type="similarity">
    <text evidence="1">Belongs to the WIP C2H2-type zinc-finger protein family.</text>
</comment>
<dbReference type="Pfam" id="PF00096">
    <property type="entry name" value="zf-C2H2"/>
    <property type="match status" value="1"/>
</dbReference>
<dbReference type="Gene3D" id="3.30.160.60">
    <property type="entry name" value="Classic Zinc Finger"/>
    <property type="match status" value="2"/>
</dbReference>
<dbReference type="InterPro" id="IPR043584">
    <property type="entry name" value="WIP1/2/3/4/5/6"/>
</dbReference>
<sequence>MPDVSMVQQGLNYPATPEWPLYEKTSFLPLLDNVAMTSQSLAGTSTPPFGITRLSRSQSQVLQFLDSGTVFDPPSTPSHERAPLLDLHPTKLNSPSPINTPVMHPNLVCTLKSILSPKLEFNGQTTSGDCGFTQYSGYSQVIEMAELQGSEHGNSLGADYPGKSSPEITFRPSNNNNLKQMPDNANFLQQKAILVPVDLIQNRRPYQCAFAGCQKTFKNPQTMRMHHKTHFSDAAAAQLGAEAVLTATAPLKAGHNKKIPSRCPTCYKTFVGLYELRRHFGRKHSEGEKSHACRKCGKRFHIEVDVRDHEKLCGEPIVCSCGMKFAFKCNLVAHRRSHPKCQDRPVAAETEKRLARKPLNSEESTRGLSDMPVQNFSVVTRIAAEMASARPQLPQSVPPIPLLDSASASSLFSSTTSSPSTSALVAETLPDFDTSSSNLEFQYSPLSSAFLQADSYIKFPSDHYLLAASPKSSVYQDWIRKWIFPIPTDQGAVRWYFCTEFFVFPTMHRCVDGVIYLQAVLNHHRKRF</sequence>
<keyword evidence="2" id="KW-0862">Zinc</keyword>
<dbReference type="InParanoid" id="A0A7I4EHP2"/>
<dbReference type="PROSITE" id="PS50157">
    <property type="entry name" value="ZINC_FINGER_C2H2_2"/>
    <property type="match status" value="1"/>
</dbReference>
<evidence type="ECO:0000256" key="1">
    <source>
        <dbReference type="ARBA" id="ARBA00023452"/>
    </source>
</evidence>
<proteinExistence type="inferred from homology"/>
<dbReference type="Proteomes" id="UP000006727">
    <property type="component" value="Chromosome 9"/>
</dbReference>
<evidence type="ECO:0000313" key="5">
    <source>
        <dbReference type="EnsemblPlants" id="Pp3c9_15270V3.5"/>
    </source>
</evidence>
<dbReference type="EMBL" id="ABEU02000009">
    <property type="status" value="NOT_ANNOTATED_CDS"/>
    <property type="molecule type" value="Genomic_DNA"/>
</dbReference>
<dbReference type="GO" id="GO:0003700">
    <property type="term" value="F:DNA-binding transcription factor activity"/>
    <property type="evidence" value="ECO:0007669"/>
    <property type="project" value="InterPro"/>
</dbReference>
<dbReference type="AlphaFoldDB" id="A0A7I4EHP2"/>
<reference evidence="5 6" key="2">
    <citation type="journal article" date="2018" name="Plant J.">
        <title>The Physcomitrella patens chromosome-scale assembly reveals moss genome structure and evolution.</title>
        <authorList>
            <person name="Lang D."/>
            <person name="Ullrich K.K."/>
            <person name="Murat F."/>
            <person name="Fuchs J."/>
            <person name="Jenkins J."/>
            <person name="Haas F.B."/>
            <person name="Piednoel M."/>
            <person name="Gundlach H."/>
            <person name="Van Bel M."/>
            <person name="Meyberg R."/>
            <person name="Vives C."/>
            <person name="Morata J."/>
            <person name="Symeonidi A."/>
            <person name="Hiss M."/>
            <person name="Muchero W."/>
            <person name="Kamisugi Y."/>
            <person name="Saleh O."/>
            <person name="Blanc G."/>
            <person name="Decker E.L."/>
            <person name="van Gessel N."/>
            <person name="Grimwood J."/>
            <person name="Hayes R.D."/>
            <person name="Graham S.W."/>
            <person name="Gunter L.E."/>
            <person name="McDaniel S.F."/>
            <person name="Hoernstein S.N.W."/>
            <person name="Larsson A."/>
            <person name="Li F.W."/>
            <person name="Perroud P.F."/>
            <person name="Phillips J."/>
            <person name="Ranjan P."/>
            <person name="Rokshar D.S."/>
            <person name="Rothfels C.J."/>
            <person name="Schneider L."/>
            <person name="Shu S."/>
            <person name="Stevenson D.W."/>
            <person name="Thummler F."/>
            <person name="Tillich M."/>
            <person name="Villarreal Aguilar J.C."/>
            <person name="Widiez T."/>
            <person name="Wong G.K."/>
            <person name="Wymore A."/>
            <person name="Zhang Y."/>
            <person name="Zimmer A.D."/>
            <person name="Quatrano R.S."/>
            <person name="Mayer K.F.X."/>
            <person name="Goodstein D."/>
            <person name="Casacuberta J.M."/>
            <person name="Vandepoele K."/>
            <person name="Reski R."/>
            <person name="Cuming A.C."/>
            <person name="Tuskan G.A."/>
            <person name="Maumus F."/>
            <person name="Salse J."/>
            <person name="Schmutz J."/>
            <person name="Rensing S.A."/>
        </authorList>
    </citation>
    <scope>NUCLEOTIDE SEQUENCE [LARGE SCALE GENOMIC DNA]</scope>
    <source>
        <strain evidence="5 6">cv. Gransden 2004</strain>
    </source>
</reference>
<dbReference type="GO" id="GO:0010468">
    <property type="term" value="P:regulation of gene expression"/>
    <property type="evidence" value="ECO:0000318"/>
    <property type="project" value="GO_Central"/>
</dbReference>
<evidence type="ECO:0000256" key="2">
    <source>
        <dbReference type="PROSITE-ProRule" id="PRU00042"/>
    </source>
</evidence>
<evidence type="ECO:0000259" key="4">
    <source>
        <dbReference type="PROSITE" id="PS50157"/>
    </source>
</evidence>
<dbReference type="PROSITE" id="PS00028">
    <property type="entry name" value="ZINC_FINGER_C2H2_1"/>
    <property type="match status" value="2"/>
</dbReference>
<dbReference type="InterPro" id="IPR036236">
    <property type="entry name" value="Znf_C2H2_sf"/>
</dbReference>
<dbReference type="EnsemblPlants" id="Pp3c9_15270V3.5">
    <property type="protein sequence ID" value="Pp3c9_15270V3.5"/>
    <property type="gene ID" value="Pp3c9_15270"/>
</dbReference>
<dbReference type="FunCoup" id="A0A7I4EHP2">
    <property type="interactions" value="1630"/>
</dbReference>
<name>A0A7I4EHP2_PHYPA</name>
<dbReference type="SUPFAM" id="SSF57667">
    <property type="entry name" value="beta-beta-alpha zinc fingers"/>
    <property type="match status" value="2"/>
</dbReference>
<keyword evidence="2" id="KW-0863">Zinc-finger</keyword>
<dbReference type="Gramene" id="Pp3c9_15270V3.5">
    <property type="protein sequence ID" value="Pp3c9_15270V3.5"/>
    <property type="gene ID" value="Pp3c9_15270"/>
</dbReference>
<dbReference type="InterPro" id="IPR013087">
    <property type="entry name" value="Znf_C2H2_type"/>
</dbReference>
<reference evidence="5 6" key="1">
    <citation type="journal article" date="2008" name="Science">
        <title>The Physcomitrella genome reveals evolutionary insights into the conquest of land by plants.</title>
        <authorList>
            <person name="Rensing S."/>
            <person name="Lang D."/>
            <person name="Zimmer A."/>
            <person name="Terry A."/>
            <person name="Salamov A."/>
            <person name="Shapiro H."/>
            <person name="Nishiyama T."/>
            <person name="Perroud P.-F."/>
            <person name="Lindquist E."/>
            <person name="Kamisugi Y."/>
            <person name="Tanahashi T."/>
            <person name="Sakakibara K."/>
            <person name="Fujita T."/>
            <person name="Oishi K."/>
            <person name="Shin-I T."/>
            <person name="Kuroki Y."/>
            <person name="Toyoda A."/>
            <person name="Suzuki Y."/>
            <person name="Hashimoto A."/>
            <person name="Yamaguchi K."/>
            <person name="Sugano A."/>
            <person name="Kohara Y."/>
            <person name="Fujiyama A."/>
            <person name="Anterola A."/>
            <person name="Aoki S."/>
            <person name="Ashton N."/>
            <person name="Barbazuk W.B."/>
            <person name="Barker E."/>
            <person name="Bennetzen J."/>
            <person name="Bezanilla M."/>
            <person name="Blankenship R."/>
            <person name="Cho S.H."/>
            <person name="Dutcher S."/>
            <person name="Estelle M."/>
            <person name="Fawcett J.A."/>
            <person name="Gundlach H."/>
            <person name="Hanada K."/>
            <person name="Heyl A."/>
            <person name="Hicks K.A."/>
            <person name="Hugh J."/>
            <person name="Lohr M."/>
            <person name="Mayer K."/>
            <person name="Melkozernov A."/>
            <person name="Murata T."/>
            <person name="Nelson D."/>
            <person name="Pils B."/>
            <person name="Prigge M."/>
            <person name="Reiss B."/>
            <person name="Renner T."/>
            <person name="Rombauts S."/>
            <person name="Rushton P."/>
            <person name="Sanderfoot A."/>
            <person name="Schween G."/>
            <person name="Shiu S.-H."/>
            <person name="Stueber K."/>
            <person name="Theodoulou F.L."/>
            <person name="Tu H."/>
            <person name="Van de Peer Y."/>
            <person name="Verrier P.J."/>
            <person name="Waters E."/>
            <person name="Wood A."/>
            <person name="Yang L."/>
            <person name="Cove D."/>
            <person name="Cuming A."/>
            <person name="Hasebe M."/>
            <person name="Lucas S."/>
            <person name="Mishler D.B."/>
            <person name="Reski R."/>
            <person name="Grigoriev I."/>
            <person name="Quatrano R.S."/>
            <person name="Boore J.L."/>
        </authorList>
    </citation>
    <scope>NUCLEOTIDE SEQUENCE [LARGE SCALE GENOMIC DNA]</scope>
    <source>
        <strain evidence="5 6">cv. Gransden 2004</strain>
    </source>
</reference>
<dbReference type="SMART" id="SM00355">
    <property type="entry name" value="ZnF_C2H2"/>
    <property type="match status" value="4"/>
</dbReference>
<feature type="domain" description="C2H2-type" evidence="4">
    <location>
        <begin position="206"/>
        <end position="235"/>
    </location>
</feature>
<keyword evidence="6" id="KW-1185">Reference proteome</keyword>
<dbReference type="RefSeq" id="XP_073392245.1">
    <property type="nucleotide sequence ID" value="XM_073536144.1"/>
</dbReference>
<dbReference type="RefSeq" id="XP_073392246.1">
    <property type="nucleotide sequence ID" value="XM_073536145.1"/>
</dbReference>
<dbReference type="PANTHER" id="PTHR45878">
    <property type="entry name" value="ZINC FINGER PROTEIN WIP2"/>
    <property type="match status" value="1"/>
</dbReference>
<keyword evidence="2" id="KW-0479">Metal-binding</keyword>
<dbReference type="RefSeq" id="XP_073392244.1">
    <property type="nucleotide sequence ID" value="XM_073536143.1"/>
</dbReference>
<dbReference type="GeneID" id="112286486"/>
<dbReference type="PANTHER" id="PTHR45878:SF44">
    <property type="entry name" value="C2H2-TYPE DOMAIN-CONTAINING PROTEIN"/>
    <property type="match status" value="1"/>
</dbReference>
<feature type="compositionally biased region" description="Basic and acidic residues" evidence="3">
    <location>
        <begin position="349"/>
        <end position="365"/>
    </location>
</feature>
<organism evidence="5 6">
    <name type="scientific">Physcomitrium patens</name>
    <name type="common">Spreading-leaved earth moss</name>
    <name type="synonym">Physcomitrella patens</name>
    <dbReference type="NCBI Taxonomy" id="3218"/>
    <lineage>
        <taxon>Eukaryota</taxon>
        <taxon>Viridiplantae</taxon>
        <taxon>Streptophyta</taxon>
        <taxon>Embryophyta</taxon>
        <taxon>Bryophyta</taxon>
        <taxon>Bryophytina</taxon>
        <taxon>Bryopsida</taxon>
        <taxon>Funariidae</taxon>
        <taxon>Funariales</taxon>
        <taxon>Funariaceae</taxon>
        <taxon>Physcomitrium</taxon>
    </lineage>
</organism>
<evidence type="ECO:0000256" key="3">
    <source>
        <dbReference type="SAM" id="MobiDB-lite"/>
    </source>
</evidence>